<dbReference type="Proteomes" id="UP000290244">
    <property type="component" value="Chromosome"/>
</dbReference>
<dbReference type="OrthoDB" id="5767078at2"/>
<accession>A0A4P6P1I1</accession>
<protein>
    <recommendedName>
        <fullName evidence="3">DUF4878 domain-containing protein</fullName>
    </recommendedName>
</protein>
<dbReference type="PROSITE" id="PS51257">
    <property type="entry name" value="PROKAR_LIPOPROTEIN"/>
    <property type="match status" value="1"/>
</dbReference>
<organism evidence="1 2">
    <name type="scientific">Litorilituus sediminis</name>
    <dbReference type="NCBI Taxonomy" id="718192"/>
    <lineage>
        <taxon>Bacteria</taxon>
        <taxon>Pseudomonadati</taxon>
        <taxon>Pseudomonadota</taxon>
        <taxon>Gammaproteobacteria</taxon>
        <taxon>Alteromonadales</taxon>
        <taxon>Colwelliaceae</taxon>
        <taxon>Litorilituus</taxon>
    </lineage>
</organism>
<keyword evidence="2" id="KW-1185">Reference proteome</keyword>
<dbReference type="RefSeq" id="WP_130598489.1">
    <property type="nucleotide sequence ID" value="NZ_CP034759.1"/>
</dbReference>
<sequence>MSYLRYLILITVFILTGCESDKNKITKVDNPEHVAVAFFNALYNEKDVKKAALVCNPKLARLLLHYQTPQAVARHLFNMSYDKVEIKPDDSGVKLREQFKGSAIITIYFDGYYQDERLKDVKRLSILQRDGKWYIDKILKDPF</sequence>
<dbReference type="AlphaFoldDB" id="A0A4P6P1I1"/>
<proteinExistence type="predicted"/>
<dbReference type="EMBL" id="CP034759">
    <property type="protein sequence ID" value="QBG34358.1"/>
    <property type="molecule type" value="Genomic_DNA"/>
</dbReference>
<name>A0A4P6P1I1_9GAMM</name>
<gene>
    <name evidence="1" type="ORF">EMK97_00675</name>
</gene>
<dbReference type="KEGG" id="lsd:EMK97_00675"/>
<evidence type="ECO:0000313" key="1">
    <source>
        <dbReference type="EMBL" id="QBG34358.1"/>
    </source>
</evidence>
<evidence type="ECO:0000313" key="2">
    <source>
        <dbReference type="Proteomes" id="UP000290244"/>
    </source>
</evidence>
<evidence type="ECO:0008006" key="3">
    <source>
        <dbReference type="Google" id="ProtNLM"/>
    </source>
</evidence>
<reference evidence="1 2" key="1">
    <citation type="submission" date="2018-12" db="EMBL/GenBank/DDBJ databases">
        <title>Complete genome of Litorilituus sediminis.</title>
        <authorList>
            <person name="Liu A."/>
            <person name="Rong J."/>
        </authorList>
    </citation>
    <scope>NUCLEOTIDE SEQUENCE [LARGE SCALE GENOMIC DNA]</scope>
    <source>
        <strain evidence="1 2">JCM 17549</strain>
    </source>
</reference>